<feature type="domain" description="Semialdehyde dehydrogenase NAD-binding" evidence="7">
    <location>
        <begin position="11"/>
        <end position="150"/>
    </location>
</feature>
<evidence type="ECO:0000256" key="4">
    <source>
        <dbReference type="ARBA" id="ARBA00023002"/>
    </source>
</evidence>
<evidence type="ECO:0000256" key="3">
    <source>
        <dbReference type="ARBA" id="ARBA00022857"/>
    </source>
</evidence>
<dbReference type="AlphaFoldDB" id="L7W1R8"/>
<comment type="subcellular location">
    <subcellularLocation>
        <location evidence="5">Cytoplasm</location>
    </subcellularLocation>
</comment>
<evidence type="ECO:0000256" key="5">
    <source>
        <dbReference type="HAMAP-Rule" id="MF_00150"/>
    </source>
</evidence>
<comment type="similarity">
    <text evidence="5">Belongs to the NAGSA dehydrogenase family. Type 1 subfamily.</text>
</comment>
<protein>
    <recommendedName>
        <fullName evidence="5">N-acetyl-gamma-glutamyl-phosphate reductase</fullName>
        <shortName evidence="5">AGPR</shortName>
        <ecNumber evidence="5">1.2.1.38</ecNumber>
    </recommendedName>
    <alternativeName>
        <fullName evidence="5">N-acetyl-glutamate semialdehyde dehydrogenase</fullName>
        <shortName evidence="5">NAGSA dehydrogenase</shortName>
    </alternativeName>
</protein>
<evidence type="ECO:0000259" key="7">
    <source>
        <dbReference type="SMART" id="SM00859"/>
    </source>
</evidence>
<comment type="pathway">
    <text evidence="5">Amino-acid biosynthesis; L-arginine biosynthesis; N(2)-acetyl-L-ornithine from L-glutamate: step 3/4.</text>
</comment>
<evidence type="ECO:0000313" key="8">
    <source>
        <dbReference type="EMBL" id="AGC72535.1"/>
    </source>
</evidence>
<dbReference type="SMART" id="SM00859">
    <property type="entry name" value="Semialdhyde_dh"/>
    <property type="match status" value="1"/>
</dbReference>
<dbReference type="GO" id="GO:0006526">
    <property type="term" value="P:L-arginine biosynthetic process"/>
    <property type="evidence" value="ECO:0007669"/>
    <property type="project" value="UniProtKB-UniRule"/>
</dbReference>
<dbReference type="InterPro" id="IPR050085">
    <property type="entry name" value="AGPR"/>
</dbReference>
<dbReference type="UniPathway" id="UPA00068">
    <property type="reaction ID" value="UER00108"/>
</dbReference>
<dbReference type="SUPFAM" id="SSF51735">
    <property type="entry name" value="NAD(P)-binding Rossmann-fold domains"/>
    <property type="match status" value="1"/>
</dbReference>
<dbReference type="PROSITE" id="PS01224">
    <property type="entry name" value="ARGC"/>
    <property type="match status" value="1"/>
</dbReference>
<dbReference type="InterPro" id="IPR023013">
    <property type="entry name" value="AGPR_AS"/>
</dbReference>
<evidence type="ECO:0000256" key="2">
    <source>
        <dbReference type="ARBA" id="ARBA00022605"/>
    </source>
</evidence>
<dbReference type="InterPro" id="IPR036291">
    <property type="entry name" value="NAD(P)-bd_dom_sf"/>
</dbReference>
<dbReference type="InterPro" id="IPR058924">
    <property type="entry name" value="AGPR_dimerisation_dom"/>
</dbReference>
<comment type="function">
    <text evidence="5">Catalyzes the NADPH-dependent reduction of N-acetyl-5-glutamyl phosphate to yield N-acetyl-L-glutamate 5-semialdehyde.</text>
</comment>
<dbReference type="Pfam" id="PF22698">
    <property type="entry name" value="Semialdhyde_dhC_1"/>
    <property type="match status" value="1"/>
</dbReference>
<dbReference type="EC" id="1.2.1.38" evidence="5"/>
<dbReference type="Gene3D" id="3.40.50.720">
    <property type="entry name" value="NAD(P)-binding Rossmann-like Domain"/>
    <property type="match status" value="1"/>
</dbReference>
<dbReference type="Gene3D" id="3.30.360.10">
    <property type="entry name" value="Dihydrodipicolinate Reductase, domain 2"/>
    <property type="match status" value="1"/>
</dbReference>
<evidence type="ECO:0000256" key="6">
    <source>
        <dbReference type="PROSITE-ProRule" id="PRU10010"/>
    </source>
</evidence>
<dbReference type="GO" id="GO:0051287">
    <property type="term" value="F:NAD binding"/>
    <property type="evidence" value="ECO:0007669"/>
    <property type="project" value="InterPro"/>
</dbReference>
<reference evidence="8" key="1">
    <citation type="submission" date="2012-09" db="EMBL/GenBank/DDBJ databases">
        <title>Metagenomic Characterization of a Microbial Community in Wastewater Detects High Levels of Antibiotic Resistance.</title>
        <authorList>
            <person name="Abrams M."/>
            <person name="Caldwell A."/>
            <person name="Vandaei E."/>
            <person name="Lee W."/>
            <person name="Perrott J."/>
            <person name="Khan S.Y."/>
            <person name="Ta J."/>
            <person name="Romero D."/>
            <person name="Nguyen V."/>
            <person name="Pourmand N."/>
            <person name="Ouverney C.C."/>
        </authorList>
    </citation>
    <scope>NUCLEOTIDE SEQUENCE</scope>
</reference>
<dbReference type="InterPro" id="IPR000706">
    <property type="entry name" value="AGPR_type-1"/>
</dbReference>
<dbReference type="NCBIfam" id="TIGR01850">
    <property type="entry name" value="argC"/>
    <property type="match status" value="1"/>
</dbReference>
<comment type="catalytic activity">
    <reaction evidence="5">
        <text>N-acetyl-L-glutamate 5-semialdehyde + phosphate + NADP(+) = N-acetyl-L-glutamyl 5-phosphate + NADPH + H(+)</text>
        <dbReference type="Rhea" id="RHEA:21588"/>
        <dbReference type="ChEBI" id="CHEBI:15378"/>
        <dbReference type="ChEBI" id="CHEBI:29123"/>
        <dbReference type="ChEBI" id="CHEBI:43474"/>
        <dbReference type="ChEBI" id="CHEBI:57783"/>
        <dbReference type="ChEBI" id="CHEBI:57936"/>
        <dbReference type="ChEBI" id="CHEBI:58349"/>
        <dbReference type="EC" id="1.2.1.38"/>
    </reaction>
</comment>
<organism evidence="8">
    <name type="scientific">uncultured bacterium A1Q1_fos_862</name>
    <dbReference type="NCBI Taxonomy" id="1256590"/>
    <lineage>
        <taxon>Bacteria</taxon>
        <taxon>environmental samples</taxon>
    </lineage>
</organism>
<name>L7W1R8_9BACT</name>
<keyword evidence="5" id="KW-0963">Cytoplasm</keyword>
<dbReference type="PANTHER" id="PTHR32338">
    <property type="entry name" value="N-ACETYL-GAMMA-GLUTAMYL-PHOSPHATE REDUCTASE, CHLOROPLASTIC-RELATED-RELATED"/>
    <property type="match status" value="1"/>
</dbReference>
<sequence length="347" mass="36839">MNVRYDGVMIDVGIIGASGYTGVELLRLCHTHPELNVVFATGDSQAGNRVAQLYPSLAGGYPDEVFVPWSPELLDGVELAFVGLPHGTSQEIVPTLIDHEVAVVDMGADFRLRTADDYVQWYGAAHTCPELLDRFVYGLPELYREQLATTRLVATPGCYPTSASLPMAPLVRAGLVRTERVIVDAASGVSGAGRPPKPTNTFCAVDEDVTAYGLLDHRHTPEMEMNIGATVIFTPHLVPMNRGILATCYAIPAVEGLSTADVLGCLDDFYRDEPFVVVDERPPSTKATLGSNAAHLTARVDERTGTVIALGAIDNLGKGASGAAVQCANLVLGLGETTGLSTIGTYP</sequence>
<dbReference type="SUPFAM" id="SSF55347">
    <property type="entry name" value="Glyceraldehyde-3-phosphate dehydrogenase-like, C-terminal domain"/>
    <property type="match status" value="1"/>
</dbReference>
<dbReference type="CDD" id="cd17895">
    <property type="entry name" value="AGPR_1_N"/>
    <property type="match status" value="1"/>
</dbReference>
<evidence type="ECO:0000256" key="1">
    <source>
        <dbReference type="ARBA" id="ARBA00022571"/>
    </source>
</evidence>
<accession>L7W1R8</accession>
<keyword evidence="4 5" id="KW-0560">Oxidoreductase</keyword>
<dbReference type="GO" id="GO:0070401">
    <property type="term" value="F:NADP+ binding"/>
    <property type="evidence" value="ECO:0007669"/>
    <property type="project" value="InterPro"/>
</dbReference>
<keyword evidence="2 5" id="KW-0028">Amino-acid biosynthesis</keyword>
<dbReference type="EMBL" id="JX649905">
    <property type="protein sequence ID" value="AGC72535.1"/>
    <property type="molecule type" value="Genomic_DNA"/>
</dbReference>
<feature type="active site" evidence="5 6">
    <location>
        <position position="158"/>
    </location>
</feature>
<dbReference type="InterPro" id="IPR000534">
    <property type="entry name" value="Semialdehyde_DH_NAD-bd"/>
</dbReference>
<dbReference type="HAMAP" id="MF_00150">
    <property type="entry name" value="ArgC_type1"/>
    <property type="match status" value="1"/>
</dbReference>
<dbReference type="Pfam" id="PF01118">
    <property type="entry name" value="Semialdhyde_dh"/>
    <property type="match status" value="1"/>
</dbReference>
<keyword evidence="3 5" id="KW-0521">NADP</keyword>
<dbReference type="CDD" id="cd23934">
    <property type="entry name" value="AGPR_1_C"/>
    <property type="match status" value="1"/>
</dbReference>
<proteinExistence type="inferred from homology"/>
<dbReference type="GO" id="GO:0003942">
    <property type="term" value="F:N-acetyl-gamma-glutamyl-phosphate reductase activity"/>
    <property type="evidence" value="ECO:0007669"/>
    <property type="project" value="UniProtKB-UniRule"/>
</dbReference>
<gene>
    <name evidence="5" type="primary">argC</name>
</gene>
<dbReference type="GO" id="GO:0005737">
    <property type="term" value="C:cytoplasm"/>
    <property type="evidence" value="ECO:0007669"/>
    <property type="project" value="UniProtKB-SubCell"/>
</dbReference>
<keyword evidence="1 5" id="KW-0055">Arginine biosynthesis</keyword>
<dbReference type="PANTHER" id="PTHR32338:SF10">
    <property type="entry name" value="N-ACETYL-GAMMA-GLUTAMYL-PHOSPHATE REDUCTASE, CHLOROPLASTIC-RELATED"/>
    <property type="match status" value="1"/>
</dbReference>